<dbReference type="Pfam" id="PF04083">
    <property type="entry name" value="Abhydro_lipase"/>
    <property type="match status" value="1"/>
</dbReference>
<dbReference type="SUPFAM" id="SSF53474">
    <property type="entry name" value="alpha/beta-Hydrolases"/>
    <property type="match status" value="1"/>
</dbReference>
<evidence type="ECO:0000259" key="1">
    <source>
        <dbReference type="Pfam" id="PF04083"/>
    </source>
</evidence>
<proteinExistence type="predicted"/>
<sequence>MAGLCEGGNELPGSLKASKPASAGLASLLAGGESEAFMTTPEVIRKYGYPAEEHTVETKDGYVLKHFRIPGGRTNSNAGRPAVILQHRLLMTSSAWIFLGQEGSLAFNLADAGYDVWLTNSRGNRYSRKHVTLSPDTEKFWDFSWHEMGMYDLPATVDYILNITGNKQLYYVGHSIGSSIFSVMTSKLPEYNQKISLNVGLAPAIYVGNPTGLELRTLVLFRNIMAVCSELDTESFNICVPLPLHFLTMKSTFNSKTLDVYILVTVD</sequence>
<dbReference type="PANTHER" id="PTHR11005">
    <property type="entry name" value="LYSOSOMAL ACID LIPASE-RELATED"/>
    <property type="match status" value="1"/>
</dbReference>
<evidence type="ECO:0000313" key="3">
    <source>
        <dbReference type="Proteomes" id="UP001148838"/>
    </source>
</evidence>
<dbReference type="Gene3D" id="3.40.50.1820">
    <property type="entry name" value="alpha/beta hydrolase"/>
    <property type="match status" value="1"/>
</dbReference>
<keyword evidence="3" id="KW-1185">Reference proteome</keyword>
<organism evidence="2 3">
    <name type="scientific">Periplaneta americana</name>
    <name type="common">American cockroach</name>
    <name type="synonym">Blatta americana</name>
    <dbReference type="NCBI Taxonomy" id="6978"/>
    <lineage>
        <taxon>Eukaryota</taxon>
        <taxon>Metazoa</taxon>
        <taxon>Ecdysozoa</taxon>
        <taxon>Arthropoda</taxon>
        <taxon>Hexapoda</taxon>
        <taxon>Insecta</taxon>
        <taxon>Pterygota</taxon>
        <taxon>Neoptera</taxon>
        <taxon>Polyneoptera</taxon>
        <taxon>Dictyoptera</taxon>
        <taxon>Blattodea</taxon>
        <taxon>Blattoidea</taxon>
        <taxon>Blattidae</taxon>
        <taxon>Blattinae</taxon>
        <taxon>Periplaneta</taxon>
    </lineage>
</organism>
<feature type="domain" description="Partial AB-hydrolase lipase" evidence="1">
    <location>
        <begin position="41"/>
        <end position="98"/>
    </location>
</feature>
<name>A0ABQ8S5E4_PERAM</name>
<protein>
    <recommendedName>
        <fullName evidence="1">Partial AB-hydrolase lipase domain-containing protein</fullName>
    </recommendedName>
</protein>
<comment type="caution">
    <text evidence="2">The sequence shown here is derived from an EMBL/GenBank/DDBJ whole genome shotgun (WGS) entry which is preliminary data.</text>
</comment>
<accession>A0ABQ8S5E4</accession>
<dbReference type="Proteomes" id="UP001148838">
    <property type="component" value="Unassembled WGS sequence"/>
</dbReference>
<gene>
    <name evidence="2" type="ORF">ANN_26097</name>
</gene>
<dbReference type="EMBL" id="JAJSOF020000036">
    <property type="protein sequence ID" value="KAJ4429096.1"/>
    <property type="molecule type" value="Genomic_DNA"/>
</dbReference>
<reference evidence="2 3" key="1">
    <citation type="journal article" date="2022" name="Allergy">
        <title>Genome assembly and annotation of Periplaneta americana reveal a comprehensive cockroach allergen profile.</title>
        <authorList>
            <person name="Wang L."/>
            <person name="Xiong Q."/>
            <person name="Saelim N."/>
            <person name="Wang L."/>
            <person name="Nong W."/>
            <person name="Wan A.T."/>
            <person name="Shi M."/>
            <person name="Liu X."/>
            <person name="Cao Q."/>
            <person name="Hui J.H.L."/>
            <person name="Sookrung N."/>
            <person name="Leung T.F."/>
            <person name="Tungtrongchitr A."/>
            <person name="Tsui S.K.W."/>
        </authorList>
    </citation>
    <scope>NUCLEOTIDE SEQUENCE [LARGE SCALE GENOMIC DNA]</scope>
    <source>
        <strain evidence="2">PWHHKU_190912</strain>
    </source>
</reference>
<evidence type="ECO:0000313" key="2">
    <source>
        <dbReference type="EMBL" id="KAJ4429096.1"/>
    </source>
</evidence>
<dbReference type="InterPro" id="IPR029058">
    <property type="entry name" value="AB_hydrolase_fold"/>
</dbReference>
<dbReference type="InterPro" id="IPR006693">
    <property type="entry name" value="AB_hydrolase_lipase"/>
</dbReference>